<evidence type="ECO:0000313" key="4">
    <source>
        <dbReference type="Proteomes" id="UP000030907"/>
    </source>
</evidence>
<dbReference type="RefSeq" id="WP_039573337.1">
    <property type="nucleotide sequence ID" value="NZ_CP009122.1"/>
</dbReference>
<name>A0A0A7PE26_9SPHN</name>
<feature type="chain" id="PRO_5002030663" description="Secreted protein" evidence="2">
    <location>
        <begin position="23"/>
        <end position="132"/>
    </location>
</feature>
<dbReference type="Proteomes" id="UP000030907">
    <property type="component" value="Chromosome"/>
</dbReference>
<keyword evidence="2" id="KW-0732">Signal</keyword>
<evidence type="ECO:0000256" key="1">
    <source>
        <dbReference type="SAM" id="MobiDB-lite"/>
    </source>
</evidence>
<dbReference type="AlphaFoldDB" id="A0A0A7PE26"/>
<evidence type="ECO:0000313" key="3">
    <source>
        <dbReference type="EMBL" id="AJA08381.1"/>
    </source>
</evidence>
<proteinExistence type="predicted"/>
<dbReference type="HOGENOM" id="CLU_137398_0_0_5"/>
<dbReference type="OrthoDB" id="7452545at2"/>
<protein>
    <recommendedName>
        <fullName evidence="5">Secreted protein</fullName>
    </recommendedName>
</protein>
<feature type="compositionally biased region" description="Low complexity" evidence="1">
    <location>
        <begin position="27"/>
        <end position="36"/>
    </location>
</feature>
<feature type="region of interest" description="Disordered" evidence="1">
    <location>
        <begin position="27"/>
        <end position="65"/>
    </location>
</feature>
<evidence type="ECO:0008006" key="5">
    <source>
        <dbReference type="Google" id="ProtNLM"/>
    </source>
</evidence>
<reference evidence="3 4" key="1">
    <citation type="journal article" date="2015" name="Int. J. Syst. Evol. Microbiol.">
        <title>Description of Sphingopyxis fribergensis sp. nov. - a soil bacterium with the ability to degrade styrene and phenylacetic acid.</title>
        <authorList>
            <person name="Oelschlagel M."/>
            <person name="Ruckert C."/>
            <person name="Kalinowski J."/>
            <person name="Schmidt G."/>
            <person name="Schlomann M."/>
            <person name="Tischler D."/>
        </authorList>
    </citation>
    <scope>NUCLEOTIDE SEQUENCE [LARGE SCALE GENOMIC DNA]</scope>
    <source>
        <strain evidence="3 4">Kp5.2</strain>
    </source>
</reference>
<organism evidence="3 4">
    <name type="scientific">Sphingopyxis fribergensis</name>
    <dbReference type="NCBI Taxonomy" id="1515612"/>
    <lineage>
        <taxon>Bacteria</taxon>
        <taxon>Pseudomonadati</taxon>
        <taxon>Pseudomonadota</taxon>
        <taxon>Alphaproteobacteria</taxon>
        <taxon>Sphingomonadales</taxon>
        <taxon>Sphingomonadaceae</taxon>
        <taxon>Sphingopyxis</taxon>
    </lineage>
</organism>
<gene>
    <name evidence="3" type="ORF">SKP52_07300</name>
</gene>
<accession>A0A0A7PE26</accession>
<feature type="signal peptide" evidence="2">
    <location>
        <begin position="1"/>
        <end position="22"/>
    </location>
</feature>
<dbReference type="EMBL" id="CP009122">
    <property type="protein sequence ID" value="AJA08381.1"/>
    <property type="molecule type" value="Genomic_DNA"/>
</dbReference>
<keyword evidence="4" id="KW-1185">Reference proteome</keyword>
<dbReference type="KEGG" id="sphk:SKP52_07300"/>
<sequence length="132" mass="13909">MTRMIMTATTALALLVSGQAAAFQTPADATTAAQPAKDGTTPEERSNTARLNAEQASRAKADNTTYAQEVSAAQQQVAHDQTVFTEETAAYEAEKARVAAMSAEERMTWEADAAACKAGDTTRCAAPTKPPR</sequence>
<evidence type="ECO:0000256" key="2">
    <source>
        <dbReference type="SAM" id="SignalP"/>
    </source>
</evidence>